<comment type="similarity">
    <text evidence="3">Belongs to the SAAL1 family.</text>
</comment>
<evidence type="ECO:0000313" key="4">
    <source>
        <dbReference type="EMBL" id="KAJ6839999.1"/>
    </source>
</evidence>
<keyword evidence="5" id="KW-1185">Reference proteome</keyword>
<dbReference type="PANTHER" id="PTHR23424:SF23">
    <property type="entry name" value="PROTEIN SAAL1"/>
    <property type="match status" value="1"/>
</dbReference>
<reference evidence="4" key="1">
    <citation type="journal article" date="2023" name="GigaByte">
        <title>Genome assembly of the bearded iris, Iris pallida Lam.</title>
        <authorList>
            <person name="Bruccoleri R.E."/>
            <person name="Oakeley E.J."/>
            <person name="Faust A.M.E."/>
            <person name="Altorfer M."/>
            <person name="Dessus-Babus S."/>
            <person name="Burckhardt D."/>
            <person name="Oertli M."/>
            <person name="Naumann U."/>
            <person name="Petersen F."/>
            <person name="Wong J."/>
        </authorList>
    </citation>
    <scope>NUCLEOTIDE SEQUENCE</scope>
    <source>
        <strain evidence="4">GSM-AAB239-AS_SAM_17_03QT</strain>
    </source>
</reference>
<proteinExistence type="inferred from homology"/>
<dbReference type="Proteomes" id="UP001140949">
    <property type="component" value="Unassembled WGS sequence"/>
</dbReference>
<name>A0AAX6HG37_IRIPA</name>
<accession>A0AAX6HG37</accession>
<dbReference type="InterPro" id="IPR052464">
    <property type="entry name" value="Synovial_Prolif_Regulator"/>
</dbReference>
<evidence type="ECO:0000256" key="2">
    <source>
        <dbReference type="ARBA" id="ARBA00023242"/>
    </source>
</evidence>
<gene>
    <name evidence="4" type="ORF">M6B38_312175</name>
</gene>
<dbReference type="GO" id="GO:0005634">
    <property type="term" value="C:nucleus"/>
    <property type="evidence" value="ECO:0007669"/>
    <property type="project" value="UniProtKB-SubCell"/>
</dbReference>
<keyword evidence="2" id="KW-0539">Nucleus</keyword>
<dbReference type="Gene3D" id="1.25.10.10">
    <property type="entry name" value="Leucine-rich Repeat Variant"/>
    <property type="match status" value="1"/>
</dbReference>
<organism evidence="4 5">
    <name type="scientific">Iris pallida</name>
    <name type="common">Sweet iris</name>
    <dbReference type="NCBI Taxonomy" id="29817"/>
    <lineage>
        <taxon>Eukaryota</taxon>
        <taxon>Viridiplantae</taxon>
        <taxon>Streptophyta</taxon>
        <taxon>Embryophyta</taxon>
        <taxon>Tracheophyta</taxon>
        <taxon>Spermatophyta</taxon>
        <taxon>Magnoliopsida</taxon>
        <taxon>Liliopsida</taxon>
        <taxon>Asparagales</taxon>
        <taxon>Iridaceae</taxon>
        <taxon>Iridoideae</taxon>
        <taxon>Irideae</taxon>
        <taxon>Iris</taxon>
    </lineage>
</organism>
<evidence type="ECO:0000256" key="1">
    <source>
        <dbReference type="ARBA" id="ARBA00004123"/>
    </source>
</evidence>
<comment type="caution">
    <text evidence="4">The sequence shown here is derived from an EMBL/GenBank/DDBJ whole genome shotgun (WGS) entry which is preliminary data.</text>
</comment>
<comment type="subcellular location">
    <subcellularLocation>
        <location evidence="1">Nucleus</location>
    </subcellularLocation>
</comment>
<dbReference type="InterPro" id="IPR011989">
    <property type="entry name" value="ARM-like"/>
</dbReference>
<dbReference type="EMBL" id="JANAVB010009596">
    <property type="protein sequence ID" value="KAJ6839999.1"/>
    <property type="molecule type" value="Genomic_DNA"/>
</dbReference>
<dbReference type="AlphaFoldDB" id="A0AAX6HG37"/>
<dbReference type="InterPro" id="IPR016024">
    <property type="entry name" value="ARM-type_fold"/>
</dbReference>
<dbReference type="SUPFAM" id="SSF48371">
    <property type="entry name" value="ARM repeat"/>
    <property type="match status" value="1"/>
</dbReference>
<evidence type="ECO:0000256" key="3">
    <source>
        <dbReference type="ARBA" id="ARBA00038401"/>
    </source>
</evidence>
<reference evidence="4" key="2">
    <citation type="submission" date="2023-04" db="EMBL/GenBank/DDBJ databases">
        <authorList>
            <person name="Bruccoleri R.E."/>
            <person name="Oakeley E.J."/>
            <person name="Faust A.-M."/>
            <person name="Dessus-Babus S."/>
            <person name="Altorfer M."/>
            <person name="Burckhardt D."/>
            <person name="Oertli M."/>
            <person name="Naumann U."/>
            <person name="Petersen F."/>
            <person name="Wong J."/>
        </authorList>
    </citation>
    <scope>NUCLEOTIDE SEQUENCE</scope>
    <source>
        <strain evidence="4">GSM-AAB239-AS_SAM_17_03QT</strain>
        <tissue evidence="4">Leaf</tissue>
    </source>
</reference>
<evidence type="ECO:0000313" key="5">
    <source>
        <dbReference type="Proteomes" id="UP001140949"/>
    </source>
</evidence>
<protein>
    <submittedName>
        <fullName evidence="4">Protein saal1</fullName>
    </submittedName>
</protein>
<dbReference type="PANTHER" id="PTHR23424">
    <property type="entry name" value="SERUM AMYLOID A"/>
    <property type="match status" value="1"/>
</dbReference>
<sequence length="392" mass="43053">MIDSGCILWDLSASETHADFMVNNLLLEVLLANLHVSKSVRVKEICLGIIGNVACHDVLSSAIVSSNGLLETVTQQLFLDDSTCLSELFRLFTVGLQGSKFISWTEALLSEHVHLRILWIIGNTLNSVLLEKSIEFLMTVINNQEVSNILLQRLIKLGLPSLVDSLLAGEISKLADGNNQDRSSVNDLILGLVEALSATDSCSHVITSNSDVLSLVCSIVKLPDKLEVATSCVSAVVIIANLLADEEHLMLELSKDFSFLQGLLDILPFVSDDPQARNALWCIVSRLLSRVIINDTGMSYLHEFASLFVGKSHLIEEDIEGHPMEDLEESVNPDAHKSYATTSSLRRIACILEKWLIVGKTANSEQDVAGDGNSFDSKLQRLLNNCHKYVRS</sequence>